<protein>
    <submittedName>
        <fullName evidence="1">Uncharacterized protein</fullName>
    </submittedName>
</protein>
<accession>A0A0V1FSC5</accession>
<evidence type="ECO:0000313" key="1">
    <source>
        <dbReference type="EMBL" id="KRY88925.1"/>
    </source>
</evidence>
<dbReference type="AlphaFoldDB" id="A0A0V1FSC5"/>
<evidence type="ECO:0000313" key="2">
    <source>
        <dbReference type="Proteomes" id="UP000055024"/>
    </source>
</evidence>
<keyword evidence="2" id="KW-1185">Reference proteome</keyword>
<name>A0A0V1FSC5_9BILA</name>
<organism evidence="1 2">
    <name type="scientific">Trichinella zimbabwensis</name>
    <dbReference type="NCBI Taxonomy" id="268475"/>
    <lineage>
        <taxon>Eukaryota</taxon>
        <taxon>Metazoa</taxon>
        <taxon>Ecdysozoa</taxon>
        <taxon>Nematoda</taxon>
        <taxon>Enoplea</taxon>
        <taxon>Dorylaimia</taxon>
        <taxon>Trichinellida</taxon>
        <taxon>Trichinellidae</taxon>
        <taxon>Trichinella</taxon>
    </lineage>
</organism>
<proteinExistence type="predicted"/>
<feature type="non-terminal residue" evidence="1">
    <location>
        <position position="1"/>
    </location>
</feature>
<comment type="caution">
    <text evidence="1">The sequence shown here is derived from an EMBL/GenBank/DDBJ whole genome shotgun (WGS) entry which is preliminary data.</text>
</comment>
<gene>
    <name evidence="1" type="ORF">T11_12237</name>
</gene>
<dbReference type="EMBL" id="JYDP01006114">
    <property type="protein sequence ID" value="KRY88925.1"/>
    <property type="molecule type" value="Genomic_DNA"/>
</dbReference>
<dbReference type="OrthoDB" id="10419205at2759"/>
<reference evidence="1 2" key="1">
    <citation type="submission" date="2015-01" db="EMBL/GenBank/DDBJ databases">
        <title>Evolution of Trichinella species and genotypes.</title>
        <authorList>
            <person name="Korhonen P.K."/>
            <person name="Edoardo P."/>
            <person name="Giuseppe L.R."/>
            <person name="Gasser R.B."/>
        </authorList>
    </citation>
    <scope>NUCLEOTIDE SEQUENCE [LARGE SCALE GENOMIC DNA]</scope>
    <source>
        <strain evidence="1">ISS1029</strain>
    </source>
</reference>
<dbReference type="Proteomes" id="UP000055024">
    <property type="component" value="Unassembled WGS sequence"/>
</dbReference>
<sequence length="69" mass="7297">LVEVLILYGTLTPHLPGSPAARLGLSPLMAPEACLRQLQVVWRSAVVLAALLRDLTPLQQAAGTAPPLF</sequence>
<feature type="non-terminal residue" evidence="1">
    <location>
        <position position="69"/>
    </location>
</feature>